<feature type="region of interest" description="Disordered" evidence="1">
    <location>
        <begin position="53"/>
        <end position="75"/>
    </location>
</feature>
<evidence type="ECO:0000313" key="2">
    <source>
        <dbReference type="EMBL" id="KAL2730488.1"/>
    </source>
</evidence>
<sequence length="130" mass="15187">MRKTRAKTRKHHFLKVVEGRRSEVPEARAEAESTPYFDVKRRSNIALDKLVSETESQHRDGPVVDNDESTGREVKKNAKARCKDWKSVRDDQPVWQMLVHLRMKFVIYGLVNHNANQNIVSESPYIYHLS</sequence>
<gene>
    <name evidence="2" type="ORF">V1477_016299</name>
</gene>
<dbReference type="AlphaFoldDB" id="A0ABD2BDB9"/>
<dbReference type="EMBL" id="JAYRBN010000091">
    <property type="protein sequence ID" value="KAL2730488.1"/>
    <property type="molecule type" value="Genomic_DNA"/>
</dbReference>
<reference evidence="2 3" key="1">
    <citation type="journal article" date="2024" name="Ann. Entomol. Soc. Am.">
        <title>Genomic analyses of the southern and eastern yellowjacket wasps (Hymenoptera: Vespidae) reveal evolutionary signatures of social life.</title>
        <authorList>
            <person name="Catto M.A."/>
            <person name="Caine P.B."/>
            <person name="Orr S.E."/>
            <person name="Hunt B.G."/>
            <person name="Goodisman M.A.D."/>
        </authorList>
    </citation>
    <scope>NUCLEOTIDE SEQUENCE [LARGE SCALE GENOMIC DNA]</scope>
    <source>
        <strain evidence="2">232</strain>
        <tissue evidence="2">Head and thorax</tissue>
    </source>
</reference>
<protein>
    <submittedName>
        <fullName evidence="2">Uncharacterized protein</fullName>
    </submittedName>
</protein>
<evidence type="ECO:0000313" key="3">
    <source>
        <dbReference type="Proteomes" id="UP001607303"/>
    </source>
</evidence>
<feature type="compositionally biased region" description="Basic and acidic residues" evidence="1">
    <location>
        <begin position="53"/>
        <end position="62"/>
    </location>
</feature>
<name>A0ABD2BDB9_VESMC</name>
<organism evidence="2 3">
    <name type="scientific">Vespula maculifrons</name>
    <name type="common">Eastern yellow jacket</name>
    <name type="synonym">Wasp</name>
    <dbReference type="NCBI Taxonomy" id="7453"/>
    <lineage>
        <taxon>Eukaryota</taxon>
        <taxon>Metazoa</taxon>
        <taxon>Ecdysozoa</taxon>
        <taxon>Arthropoda</taxon>
        <taxon>Hexapoda</taxon>
        <taxon>Insecta</taxon>
        <taxon>Pterygota</taxon>
        <taxon>Neoptera</taxon>
        <taxon>Endopterygota</taxon>
        <taxon>Hymenoptera</taxon>
        <taxon>Apocrita</taxon>
        <taxon>Aculeata</taxon>
        <taxon>Vespoidea</taxon>
        <taxon>Vespidae</taxon>
        <taxon>Vespinae</taxon>
        <taxon>Vespula</taxon>
    </lineage>
</organism>
<comment type="caution">
    <text evidence="2">The sequence shown here is derived from an EMBL/GenBank/DDBJ whole genome shotgun (WGS) entry which is preliminary data.</text>
</comment>
<proteinExistence type="predicted"/>
<keyword evidence="3" id="KW-1185">Reference proteome</keyword>
<accession>A0ABD2BDB9</accession>
<evidence type="ECO:0000256" key="1">
    <source>
        <dbReference type="SAM" id="MobiDB-lite"/>
    </source>
</evidence>
<dbReference type="Proteomes" id="UP001607303">
    <property type="component" value="Unassembled WGS sequence"/>
</dbReference>